<protein>
    <submittedName>
        <fullName evidence="1">Uncharacterized protein</fullName>
    </submittedName>
</protein>
<accession>A0A848GPU5</accession>
<evidence type="ECO:0000313" key="1">
    <source>
        <dbReference type="EMBL" id="NML37928.1"/>
    </source>
</evidence>
<name>A0A848GPU5_9BACT</name>
<sequence length="391" mass="45492">MQKHQNIPEAAIWNEKNNQWEWGEKNAAEKAIGVWHCWHVEGHLCATIDYGDGNPPFALKRFHPDGTLAQEGNWYGGQVWLGTFRWIKSEHPTSEYFPAGDADKNPIVWVAEFDYIKEGIYHAQRYFDRQNRSVSIAGDHEPRRPAAVPARAHYVSQTSSNNGGPGWVMGEVDALTGKYIGNYIEWDLDGHITVERVYSRDAHDLQEEHEYQNNIRWCSKLYLPDGKSTQSFYHKKIDPPVVCSTTLYSNHSQDRTKTFFNKEGQELYAVRLEEVSELHVRRYYNGVLVFESIMTADFNKAPVRVTYFYINGTTLIDYTSNGDGTGWWRMYDESGRELGKLPELEEKARNENNTWGRLFMPFWRSYKWNTAKTDWEAIIEYFNAILQDGKT</sequence>
<dbReference type="Proteomes" id="UP000583266">
    <property type="component" value="Unassembled WGS sequence"/>
</dbReference>
<comment type="caution">
    <text evidence="1">The sequence shown here is derived from an EMBL/GenBank/DDBJ whole genome shotgun (WGS) entry which is preliminary data.</text>
</comment>
<gene>
    <name evidence="1" type="ORF">HHL17_12050</name>
</gene>
<reference evidence="1 2" key="1">
    <citation type="submission" date="2020-04" db="EMBL/GenBank/DDBJ databases">
        <title>Chitinophaga sp. G-6-1-13 sp. nov., isolated from soil.</title>
        <authorList>
            <person name="Dahal R.H."/>
            <person name="Chaudhary D.K."/>
        </authorList>
    </citation>
    <scope>NUCLEOTIDE SEQUENCE [LARGE SCALE GENOMIC DNA]</scope>
    <source>
        <strain evidence="1 2">G-6-1-13</strain>
    </source>
</reference>
<proteinExistence type="predicted"/>
<dbReference type="RefSeq" id="WP_169224962.1">
    <property type="nucleotide sequence ID" value="NZ_JABBGC010000001.1"/>
</dbReference>
<dbReference type="AlphaFoldDB" id="A0A848GPU5"/>
<evidence type="ECO:0000313" key="2">
    <source>
        <dbReference type="Proteomes" id="UP000583266"/>
    </source>
</evidence>
<dbReference type="EMBL" id="JABBGC010000001">
    <property type="protein sequence ID" value="NML37928.1"/>
    <property type="molecule type" value="Genomic_DNA"/>
</dbReference>
<organism evidence="1 2">
    <name type="scientific">Chitinophaga fulva</name>
    <dbReference type="NCBI Taxonomy" id="2728842"/>
    <lineage>
        <taxon>Bacteria</taxon>
        <taxon>Pseudomonadati</taxon>
        <taxon>Bacteroidota</taxon>
        <taxon>Chitinophagia</taxon>
        <taxon>Chitinophagales</taxon>
        <taxon>Chitinophagaceae</taxon>
        <taxon>Chitinophaga</taxon>
    </lineage>
</organism>
<keyword evidence="2" id="KW-1185">Reference proteome</keyword>